<comment type="caution">
    <text evidence="3">The sequence shown here is derived from an EMBL/GenBank/DDBJ whole genome shotgun (WGS) entry which is preliminary data.</text>
</comment>
<proteinExistence type="predicted"/>
<gene>
    <name evidence="3" type="ORF">LY90DRAFT_696771</name>
</gene>
<dbReference type="InterPro" id="IPR032267">
    <property type="entry name" value="DUF4832"/>
</dbReference>
<name>A0A1Y2FTE0_9FUNG</name>
<feature type="domain" description="DUF4832" evidence="1">
    <location>
        <begin position="293"/>
        <end position="516"/>
    </location>
</feature>
<evidence type="ECO:0000259" key="1">
    <source>
        <dbReference type="Pfam" id="PF16116"/>
    </source>
</evidence>
<feature type="domain" description="DUF4874" evidence="2">
    <location>
        <begin position="129"/>
        <end position="263"/>
    </location>
</feature>
<dbReference type="PROSITE" id="PS50231">
    <property type="entry name" value="RICIN_B_LECTIN"/>
    <property type="match status" value="3"/>
</dbReference>
<protein>
    <recommendedName>
        <fullName evidence="5">DUF4832 domain-containing protein</fullName>
    </recommendedName>
</protein>
<evidence type="ECO:0008006" key="5">
    <source>
        <dbReference type="Google" id="ProtNLM"/>
    </source>
</evidence>
<dbReference type="Proteomes" id="UP000193920">
    <property type="component" value="Unassembled WGS sequence"/>
</dbReference>
<reference evidence="3 4" key="1">
    <citation type="submission" date="2016-08" db="EMBL/GenBank/DDBJ databases">
        <title>A Parts List for Fungal Cellulosomes Revealed by Comparative Genomics.</title>
        <authorList>
            <consortium name="DOE Joint Genome Institute"/>
            <person name="Haitjema C.H."/>
            <person name="Gilmore S.P."/>
            <person name="Henske J.K."/>
            <person name="Solomon K.V."/>
            <person name="De Groot R."/>
            <person name="Kuo A."/>
            <person name="Mondo S.J."/>
            <person name="Salamov A.A."/>
            <person name="Labutti K."/>
            <person name="Zhao Z."/>
            <person name="Chiniquy J."/>
            <person name="Barry K."/>
            <person name="Brewer H.M."/>
            <person name="Purvine S.O."/>
            <person name="Wright A.T."/>
            <person name="Boxma B."/>
            <person name="Van Alen T."/>
            <person name="Hackstein J.H."/>
            <person name="Baker S.E."/>
            <person name="Grigoriev I.V."/>
            <person name="O'Malley M.A."/>
        </authorList>
    </citation>
    <scope>NUCLEOTIDE SEQUENCE [LARGE SCALE GENOMIC DNA]</scope>
    <source>
        <strain evidence="3 4">G1</strain>
    </source>
</reference>
<evidence type="ECO:0000313" key="4">
    <source>
        <dbReference type="Proteomes" id="UP000193920"/>
    </source>
</evidence>
<keyword evidence="4" id="KW-1185">Reference proteome</keyword>
<organism evidence="3 4">
    <name type="scientific">Neocallimastix californiae</name>
    <dbReference type="NCBI Taxonomy" id="1754190"/>
    <lineage>
        <taxon>Eukaryota</taxon>
        <taxon>Fungi</taxon>
        <taxon>Fungi incertae sedis</taxon>
        <taxon>Chytridiomycota</taxon>
        <taxon>Chytridiomycota incertae sedis</taxon>
        <taxon>Neocallimastigomycetes</taxon>
        <taxon>Neocallimastigales</taxon>
        <taxon>Neocallimastigaceae</taxon>
        <taxon>Neocallimastix</taxon>
    </lineage>
</organism>
<accession>A0A1Y2FTE0</accession>
<evidence type="ECO:0000313" key="3">
    <source>
        <dbReference type="EMBL" id="ORY86456.1"/>
    </source>
</evidence>
<dbReference type="STRING" id="1754190.A0A1Y2FTE0"/>
<dbReference type="InterPro" id="IPR032379">
    <property type="entry name" value="DUF4874"/>
</dbReference>
<dbReference type="OrthoDB" id="6085154at2759"/>
<dbReference type="Pfam" id="PF16116">
    <property type="entry name" value="DUF4832"/>
    <property type="match status" value="1"/>
</dbReference>
<sequence length="2630" mass="301169">MKIFNLKNIILFSSLIISNNIGINCKPTLNSYVYNLSSENYDYYHEISKNGNSPEKEIYLDLDLSSNKTTENEKNILYKRSDIELQSVKFIKYEETLSVVANPYIGFYEQGFILLKVNSNDTNSFIPLSNLVRLLIDISDFQNNNLNEDAINYLISVFEKLKENHQTVVVRFAYHRDFNGDNKTNEPDITKVLEHLDQVKSILNFYDDIIASVECGLFGIYGEMFQSDVTDIQNSKRSFISNSIKKWLEILNESITVSVRTPEQYINFYEDILNIKISDISKHKSSSGEPGYRIGIFNDAYFSSSDDIGTYKNRDNEIEWISNQATHALFGGEFGNYTNQFMGDIKIDGKQISTEAFKTHTSYLNSRFYEDALSILRSRKCTDFFGNYEGQTELKYIENHLGYRYVVRSVRLTTEAESNGIFGAEISIENVGFANLIKQKSIYVIMTDNNDRRYDLTNSLKITNSDPRQWWSKNTTVIHIEGILPNGMKNGNYKLYLRIASNSNGGLNGNPIKFANDDQNIWNESLGANYLGDFAIVGHNENPLEAIPVVYSQENMEPFNSRYPTLKFKGNLSYTENYYLGVPELKEIDNFNIYELTNAQSAKYRTWHVESKIKPSLLYLSNGVYGNMGEPSDYCLDLGTFTDGNGYNFLSIVKCSNAKHKFMYGKSFSNSIDVYDLNDNHLTDSDKNDLCLFYSMTPKLDKCSLSSSEENMSWNKYNVDLKYTTVKYKGMLNNDSNQYLGVPELKEYTKISISNGKDSTSAKYRTWHISSDETPSLLYLSTGTFGNIGEPTNYCLDLSISLNGQGYNYLSVVECSKAQHKFLYGKTLNNTIDVYTKNGNRLKDKKGNYLCLYYSMTPSIDKCNNSQNDENMHWDKYVLTATYTPIRFKGISTNHYLGVPELKEYNNFNIYELNNIESTKYRTWYVVSDNAPSFLYLSDGTFYDNGKPTNYCLDISTYLNDQDYNYLSVVECSKAQHKFLYGESLDNSIDVYKKDGNHLTDKNGDYLCIYYAMTPSINKCRNLDNNINMRWDEFIPTATYIPMRFKGTLNNAVNYFLGVPELKEHNNFNIYELNDTESAKYHTWHVTSINAPSFLYLSDGANDDIGEPTNYCLDLGTYTNGKGYNYLSVVDCSKAQHKFMFGDSLVDSIDVYKMNGDHLTDKDGDNVCLLYSMTPSIDKCKNSENEINMHWDKSSLTTNSIPIRFKGALSYTTNYYLGVPELKEHNNFNIYELNDIESAKYHTWHVSSINIPSLLYLSDGANDAIGEPTNYCLDLGTYTNGKGYNFLGVVNCSKAQHKFLYGGSYSNSIEVYTMDGNPLTNDNGVNLCLYYSMTPSLDECNLTIENMKWNKFIPSINYTPVRFKGTLTGTTNYYLGVPELKEHNNFNIYKLNDVESAKYHTWHIVSDNSPSFLYLSNGANDAIGKPTNYCLDLGTFTNNKGYNYLSVVDCSKAQHKFMFGESLVDSLDVYKINGNHLVDANGDNLCLFYSMTPSIDKCNNIEDAMNMHWDKYTPAATYTPERFKGTLKDTRNYYLGVPELKEYDSFNIHELNDINSAKYHTWYLFSNDSPSLFYLSDGANDDIGEPTNYCLDLSISTNDQGYNYLSVIRCSKAQHKFMFGKLLENSIDIYKNNGDHLTDKDGNYLCLYYSMTPSVDKCNNLESDINMRWDKYTPTATYTHIRFKGTLKNTINYYLGVPELKEYYNLNIYKLNDKESAKYHTWQVTSINSPSLLYLSDGAYNDNGKLTNYCLDLSTYTNSQGYNYLSVVYCSKAQHKFMFGESLENSIDVYRKNGDHLKDKDGNDLCLYYSMTPSVDKCNKLEEESNMHWNKFTPTVTYTPIRFKGALTYTTNYYLGVPELKERDNFNIYELNDVDSAKYHTWHVISDDNAPSLLYLSDGANEEIGEPTNYCLDLGTYTNGKGYNYLSVVRCSKAQHKFKFGASLVDSIDVYMNNGDHLVDKDGNNLCLFYSMTPSIDKCNNLEESMYMHWNKYTPSQTYTPLRFKGTLKNTINYYLGVPELKEYGNFNIYELNDMESAKYRTWHVLSVTSPSLLYLSDGANEAVGEPTNYCLDLGYYTNSQGYNYLSVVYCSEAQHKFKIGESFENSIDVYGKNGDHLKDKDGNDLCLYYSMTPSVDKCRHSGNDDVNMHWDNYIFKVTYTPLRFKGTLEYAPNYYLGVPELKEHHNFNIYEINDTESAKYHTWQVTSVKYPSFWYLSDGANDDIGKPTNYCLDLGTYTNGKGYNFLSVVNCAKVQHKFMFGESLENSIDVYKKNGDHLKDKNGDDVCLYYSMTPGIDKCKNSENDMNMRWEKATLTTNSISLRFKGTLTGTPNYYLGVKELKEHDNFNIYDLNDIESAKYHTWHVLSDKSPSLLYLSDGANDDIGEPSNYCLDLGTYTNGKGYNFLSVVDCSRAQHKFMYGGSYSNSIEVYNANGDPLTNENGVNLCLYYSMTPCLDECNLTIENMKWDKYQLSTTYTPVKFKGTLSGITNYFLGVKELKEHNNFNIYELSDTESGKYHTWFVTSDNSPSLLYLSDGVNDTVGEPTNYCLDLGTYTNGKGYNFLSVVDCSKAQHKFMYGGSYSNSIEVYNANGNPLTNENGVNLCLYYSMTPCLDECNLTIENMKWDKY</sequence>
<dbReference type="Pfam" id="PF16173">
    <property type="entry name" value="DUF4874"/>
    <property type="match status" value="1"/>
</dbReference>
<evidence type="ECO:0000259" key="2">
    <source>
        <dbReference type="Pfam" id="PF16173"/>
    </source>
</evidence>
<dbReference type="EMBL" id="MCOG01000002">
    <property type="protein sequence ID" value="ORY86456.1"/>
    <property type="molecule type" value="Genomic_DNA"/>
</dbReference>